<dbReference type="SUPFAM" id="SSF54001">
    <property type="entry name" value="Cysteine proteinases"/>
    <property type="match status" value="1"/>
</dbReference>
<dbReference type="EMBL" id="CAKOGL010000030">
    <property type="protein sequence ID" value="CAH2107090.1"/>
    <property type="molecule type" value="Genomic_DNA"/>
</dbReference>
<comment type="catalytic activity">
    <reaction evidence="1 10 11">
        <text>Thiol-dependent hydrolysis of ester, thioester, amide, peptide and isopeptide bonds formed by the C-terminal Gly of ubiquitin (a 76-residue protein attached to proteins as an intracellular targeting signal).</text>
        <dbReference type="EC" id="3.4.19.12"/>
    </reaction>
</comment>
<evidence type="ECO:0000256" key="9">
    <source>
        <dbReference type="ARBA" id="ARBA00073226"/>
    </source>
</evidence>
<comment type="function">
    <text evidence="8">Ubiquitin-protein hydrolase is involved both in the processing of ubiquitin precursors and of ubiquitinated proteins. This enzyme is a thiol protease that recognizes and hydrolyzes a peptide bond at the C-terminal glycine of ubiquitin.</text>
</comment>
<dbReference type="InterPro" id="IPR036959">
    <property type="entry name" value="Peptidase_C12_UCH_sf"/>
</dbReference>
<evidence type="ECO:0000256" key="10">
    <source>
        <dbReference type="PROSITE-ProRule" id="PRU01393"/>
    </source>
</evidence>
<keyword evidence="14" id="KW-1185">Reference proteome</keyword>
<dbReference type="FunFam" id="3.40.532.10:FF:000006">
    <property type="entry name" value="Ubiquitin carboxyl-terminal hydrolase"/>
    <property type="match status" value="1"/>
</dbReference>
<dbReference type="Proteomes" id="UP001153954">
    <property type="component" value="Unassembled WGS sequence"/>
</dbReference>
<dbReference type="PANTHER" id="PTHR10589:SF17">
    <property type="entry name" value="UBIQUITIN CARBOXYL-TERMINAL HYDROLASE"/>
    <property type="match status" value="1"/>
</dbReference>
<organism evidence="13 14">
    <name type="scientific">Euphydryas editha</name>
    <name type="common">Edith's checkerspot</name>
    <dbReference type="NCBI Taxonomy" id="104508"/>
    <lineage>
        <taxon>Eukaryota</taxon>
        <taxon>Metazoa</taxon>
        <taxon>Ecdysozoa</taxon>
        <taxon>Arthropoda</taxon>
        <taxon>Hexapoda</taxon>
        <taxon>Insecta</taxon>
        <taxon>Pterygota</taxon>
        <taxon>Neoptera</taxon>
        <taxon>Endopterygota</taxon>
        <taxon>Lepidoptera</taxon>
        <taxon>Glossata</taxon>
        <taxon>Ditrysia</taxon>
        <taxon>Papilionoidea</taxon>
        <taxon>Nymphalidae</taxon>
        <taxon>Nymphalinae</taxon>
        <taxon>Euphydryas</taxon>
    </lineage>
</organism>
<dbReference type="GO" id="GO:0004843">
    <property type="term" value="F:cysteine-type deubiquitinase activity"/>
    <property type="evidence" value="ECO:0007669"/>
    <property type="project" value="UniProtKB-UniRule"/>
</dbReference>
<evidence type="ECO:0000256" key="6">
    <source>
        <dbReference type="ARBA" id="ARBA00022801"/>
    </source>
</evidence>
<comment type="caution">
    <text evidence="13">The sequence shown here is derived from an EMBL/GenBank/DDBJ whole genome shotgun (WGS) entry which is preliminary data.</text>
</comment>
<protein>
    <recommendedName>
        <fullName evidence="9 11">Ubiquitin carboxyl-terminal hydrolase</fullName>
        <ecNumber evidence="3 11">3.4.19.12</ecNumber>
    </recommendedName>
</protein>
<reference evidence="13" key="1">
    <citation type="submission" date="2022-03" db="EMBL/GenBank/DDBJ databases">
        <authorList>
            <person name="Tunstrom K."/>
        </authorList>
    </citation>
    <scope>NUCLEOTIDE SEQUENCE</scope>
</reference>
<feature type="site" description="Important for enzyme activity" evidence="10">
    <location>
        <position position="179"/>
    </location>
</feature>
<dbReference type="EC" id="3.4.19.12" evidence="3 11"/>
<dbReference type="GO" id="GO:0005737">
    <property type="term" value="C:cytoplasm"/>
    <property type="evidence" value="ECO:0007669"/>
    <property type="project" value="TreeGrafter"/>
</dbReference>
<evidence type="ECO:0000313" key="13">
    <source>
        <dbReference type="EMBL" id="CAH2107090.1"/>
    </source>
</evidence>
<evidence type="ECO:0000256" key="1">
    <source>
        <dbReference type="ARBA" id="ARBA00000707"/>
    </source>
</evidence>
<keyword evidence="6 10" id="KW-0378">Hydrolase</keyword>
<dbReference type="AlphaFoldDB" id="A0AAU9V4W3"/>
<evidence type="ECO:0000256" key="11">
    <source>
        <dbReference type="RuleBase" id="RU361215"/>
    </source>
</evidence>
<sequence>MAVALPMESNPEIMNKYLHKLGVPEKWQMVDVIGLEGDALNWVPRPVLAVILLFPLSERYERHRTQQENELLSKGEQAPKDVFHLKQVLSNICGTVALVHSVANNTHQIDLEDGLLKNYLKDSKGMDAAAKGALLENSTNILEAYKEVIDTGIDIEDNEAVNNHFITFIHKDGHLYELDGRKALPINHGPTTEDNFLEDAAKVCREFIEREPDHIGFNVVALVPSQ</sequence>
<evidence type="ECO:0000313" key="14">
    <source>
        <dbReference type="Proteomes" id="UP001153954"/>
    </source>
</evidence>
<dbReference type="GO" id="GO:0016579">
    <property type="term" value="P:protein deubiquitination"/>
    <property type="evidence" value="ECO:0007669"/>
    <property type="project" value="TreeGrafter"/>
</dbReference>
<feature type="site" description="Transition state stabilizer" evidence="10">
    <location>
        <position position="87"/>
    </location>
</feature>
<keyword evidence="4 10" id="KW-0645">Protease</keyword>
<evidence type="ECO:0000259" key="12">
    <source>
        <dbReference type="PROSITE" id="PS52048"/>
    </source>
</evidence>
<name>A0AAU9V4W3_EUPED</name>
<keyword evidence="7 10" id="KW-0788">Thiol protease</keyword>
<dbReference type="Gene3D" id="3.40.532.10">
    <property type="entry name" value="Peptidase C12, ubiquitin carboxyl-terminal hydrolase"/>
    <property type="match status" value="1"/>
</dbReference>
<dbReference type="InterPro" id="IPR001578">
    <property type="entry name" value="Peptidase_C12_UCH"/>
</dbReference>
<evidence type="ECO:0000256" key="2">
    <source>
        <dbReference type="ARBA" id="ARBA00009326"/>
    </source>
</evidence>
<evidence type="ECO:0000256" key="7">
    <source>
        <dbReference type="ARBA" id="ARBA00022807"/>
    </source>
</evidence>
<accession>A0AAU9V4W3</accession>
<evidence type="ECO:0000256" key="3">
    <source>
        <dbReference type="ARBA" id="ARBA00012759"/>
    </source>
</evidence>
<proteinExistence type="inferred from homology"/>
<dbReference type="GO" id="GO:0006511">
    <property type="term" value="P:ubiquitin-dependent protein catabolic process"/>
    <property type="evidence" value="ECO:0007669"/>
    <property type="project" value="UniProtKB-UniRule"/>
</dbReference>
<evidence type="ECO:0000256" key="4">
    <source>
        <dbReference type="ARBA" id="ARBA00022670"/>
    </source>
</evidence>
<comment type="similarity">
    <text evidence="2 10 11">Belongs to the peptidase C12 family.</text>
</comment>
<dbReference type="Pfam" id="PF01088">
    <property type="entry name" value="Peptidase_C12"/>
    <property type="match status" value="1"/>
</dbReference>
<dbReference type="InterPro" id="IPR038765">
    <property type="entry name" value="Papain-like_cys_pep_sf"/>
</dbReference>
<dbReference type="PRINTS" id="PR00707">
    <property type="entry name" value="UBCTHYDRLASE"/>
</dbReference>
<feature type="active site" description="Proton donor" evidence="10">
    <location>
        <position position="164"/>
    </location>
</feature>
<keyword evidence="5 10" id="KW-0833">Ubl conjugation pathway</keyword>
<feature type="domain" description="UCH catalytic" evidence="12">
    <location>
        <begin position="3"/>
        <end position="224"/>
    </location>
</feature>
<dbReference type="CDD" id="cd09616">
    <property type="entry name" value="Peptidase_C12_UCH_L1_L3"/>
    <property type="match status" value="1"/>
</dbReference>
<gene>
    <name evidence="13" type="ORF">EEDITHA_LOCUS21150</name>
</gene>
<evidence type="ECO:0000256" key="8">
    <source>
        <dbReference type="ARBA" id="ARBA00055560"/>
    </source>
</evidence>
<dbReference type="PROSITE" id="PS52048">
    <property type="entry name" value="UCH_DOMAIN"/>
    <property type="match status" value="1"/>
</dbReference>
<feature type="active site" description="Nucleophile" evidence="10">
    <location>
        <position position="93"/>
    </location>
</feature>
<evidence type="ECO:0000256" key="5">
    <source>
        <dbReference type="ARBA" id="ARBA00022786"/>
    </source>
</evidence>
<dbReference type="PANTHER" id="PTHR10589">
    <property type="entry name" value="UBIQUITIN CARBOXYL-TERMINAL HYDROLASE"/>
    <property type="match status" value="1"/>
</dbReference>